<keyword evidence="3" id="KW-1185">Reference proteome</keyword>
<gene>
    <name evidence="2" type="primary">BnaC01g38890D</name>
    <name evidence="2" type="ORF">GSBRNA2T00018635001</name>
</gene>
<proteinExistence type="predicted"/>
<feature type="compositionally biased region" description="Pro residues" evidence="1">
    <location>
        <begin position="72"/>
        <end position="81"/>
    </location>
</feature>
<reference evidence="2 3" key="1">
    <citation type="journal article" date="2014" name="Science">
        <title>Plant genetics. Early allopolyploid evolution in the post-Neolithic Brassica napus oilseed genome.</title>
        <authorList>
            <person name="Chalhoub B."/>
            <person name="Denoeud F."/>
            <person name="Liu S."/>
            <person name="Parkin I.A."/>
            <person name="Tang H."/>
            <person name="Wang X."/>
            <person name="Chiquet J."/>
            <person name="Belcram H."/>
            <person name="Tong C."/>
            <person name="Samans B."/>
            <person name="Correa M."/>
            <person name="Da Silva C."/>
            <person name="Just J."/>
            <person name="Falentin C."/>
            <person name="Koh C.S."/>
            <person name="Le Clainche I."/>
            <person name="Bernard M."/>
            <person name="Bento P."/>
            <person name="Noel B."/>
            <person name="Labadie K."/>
            <person name="Alberti A."/>
            <person name="Charles M."/>
            <person name="Arnaud D."/>
            <person name="Guo H."/>
            <person name="Daviaud C."/>
            <person name="Alamery S."/>
            <person name="Jabbari K."/>
            <person name="Zhao M."/>
            <person name="Edger P.P."/>
            <person name="Chelaifa H."/>
            <person name="Tack D."/>
            <person name="Lassalle G."/>
            <person name="Mestiri I."/>
            <person name="Schnel N."/>
            <person name="Le Paslier M.C."/>
            <person name="Fan G."/>
            <person name="Renault V."/>
            <person name="Bayer P.E."/>
            <person name="Golicz A.A."/>
            <person name="Manoli S."/>
            <person name="Lee T.H."/>
            <person name="Thi V.H."/>
            <person name="Chalabi S."/>
            <person name="Hu Q."/>
            <person name="Fan C."/>
            <person name="Tollenaere R."/>
            <person name="Lu Y."/>
            <person name="Battail C."/>
            <person name="Shen J."/>
            <person name="Sidebottom C.H."/>
            <person name="Wang X."/>
            <person name="Canaguier A."/>
            <person name="Chauveau A."/>
            <person name="Berard A."/>
            <person name="Deniot G."/>
            <person name="Guan M."/>
            <person name="Liu Z."/>
            <person name="Sun F."/>
            <person name="Lim Y.P."/>
            <person name="Lyons E."/>
            <person name="Town C.D."/>
            <person name="Bancroft I."/>
            <person name="Wang X."/>
            <person name="Meng J."/>
            <person name="Ma J."/>
            <person name="Pires J.C."/>
            <person name="King G.J."/>
            <person name="Brunel D."/>
            <person name="Delourme R."/>
            <person name="Renard M."/>
            <person name="Aury J.M."/>
            <person name="Adams K.L."/>
            <person name="Batley J."/>
            <person name="Snowdon R.J."/>
            <person name="Tost J."/>
            <person name="Edwards D."/>
            <person name="Zhou Y."/>
            <person name="Hua W."/>
            <person name="Sharpe A.G."/>
            <person name="Paterson A.H."/>
            <person name="Guan C."/>
            <person name="Wincker P."/>
        </authorList>
    </citation>
    <scope>NUCLEOTIDE SEQUENCE [LARGE SCALE GENOMIC DNA]</scope>
    <source>
        <strain evidence="3">cv. Darmor-bzh</strain>
    </source>
</reference>
<evidence type="ECO:0000313" key="2">
    <source>
        <dbReference type="EMBL" id="CDY22212.1"/>
    </source>
</evidence>
<sequence>MPQELDFMFAENFTKDTPLLPETITHLLALPAVHHPRPINPKNFKKPLSPSHPPPSKYLLSINPFACLATPPAEPPSPSGPAPSSDPSFPSSSSSSSDFTTLAVGSFLSEGETQNL</sequence>
<dbReference type="Proteomes" id="UP000028999">
    <property type="component" value="Unassembled WGS sequence"/>
</dbReference>
<evidence type="ECO:0000313" key="3">
    <source>
        <dbReference type="Proteomes" id="UP000028999"/>
    </source>
</evidence>
<accession>A0A078GAW9</accession>
<dbReference type="EMBL" id="LK032128">
    <property type="protein sequence ID" value="CDY22212.1"/>
    <property type="molecule type" value="Genomic_DNA"/>
</dbReference>
<organism evidence="2 3">
    <name type="scientific">Brassica napus</name>
    <name type="common">Rape</name>
    <dbReference type="NCBI Taxonomy" id="3708"/>
    <lineage>
        <taxon>Eukaryota</taxon>
        <taxon>Viridiplantae</taxon>
        <taxon>Streptophyta</taxon>
        <taxon>Embryophyta</taxon>
        <taxon>Tracheophyta</taxon>
        <taxon>Spermatophyta</taxon>
        <taxon>Magnoliopsida</taxon>
        <taxon>eudicotyledons</taxon>
        <taxon>Gunneridae</taxon>
        <taxon>Pentapetalae</taxon>
        <taxon>rosids</taxon>
        <taxon>malvids</taxon>
        <taxon>Brassicales</taxon>
        <taxon>Brassicaceae</taxon>
        <taxon>Brassiceae</taxon>
        <taxon>Brassica</taxon>
    </lineage>
</organism>
<feature type="compositionally biased region" description="Low complexity" evidence="1">
    <location>
        <begin position="82"/>
        <end position="97"/>
    </location>
</feature>
<name>A0A078GAW9_BRANA</name>
<dbReference type="Gramene" id="CDY22212">
    <property type="protein sequence ID" value="CDY22212"/>
    <property type="gene ID" value="GSBRNA2T00018635001"/>
</dbReference>
<protein>
    <submittedName>
        <fullName evidence="2">BnaC01g38890D protein</fullName>
    </submittedName>
</protein>
<feature type="region of interest" description="Disordered" evidence="1">
    <location>
        <begin position="35"/>
        <end position="57"/>
    </location>
</feature>
<dbReference type="AlphaFoldDB" id="A0A078GAW9"/>
<dbReference type="PaxDb" id="3708-A0A078GAW9"/>
<evidence type="ECO:0000256" key="1">
    <source>
        <dbReference type="SAM" id="MobiDB-lite"/>
    </source>
</evidence>
<feature type="region of interest" description="Disordered" evidence="1">
    <location>
        <begin position="69"/>
        <end position="116"/>
    </location>
</feature>